<accession>A0AAV1T5L7</accession>
<dbReference type="InterPro" id="IPR002156">
    <property type="entry name" value="RNaseH_domain"/>
</dbReference>
<feature type="domain" description="RNase H type-1" evidence="2">
    <location>
        <begin position="544"/>
        <end position="612"/>
    </location>
</feature>
<dbReference type="PROSITE" id="PS50879">
    <property type="entry name" value="RNASE_H_1"/>
    <property type="match status" value="1"/>
</dbReference>
<dbReference type="SUPFAM" id="SSF53098">
    <property type="entry name" value="Ribonuclease H-like"/>
    <property type="match status" value="1"/>
</dbReference>
<dbReference type="InterPro" id="IPR036397">
    <property type="entry name" value="RNaseH_sf"/>
</dbReference>
<dbReference type="Proteomes" id="UP001162060">
    <property type="component" value="Unassembled WGS sequence"/>
</dbReference>
<sequence>MLPDRVNNGSALSSATARALGASHGPSDPEDSDSSDGMASDDTDASSLDNAATARPSDDDQLGQVATELPARAGYTAVATAAQVGTHATTSEAVSTAAIVYGVISVPLTCDDRLGWQASPLPDRAGCGALMPSGDEQSVTACLEHYDDENKRSEDACSQSSSQDVPMPAVGQQGPVLSVYADNVPTFTRTLCAYTACDLAALSRHRRTAHRGTCFVDHFHSGCTCGIGHRSRAAVTKHALTCLASPSYTAAVARDSGIPASTSPPLQTRSVWHALRPEEDPTPYGPLSAEMAAATAVASSRTVPADVAHPQSAVPAAITAAGHQHVPPMWCPSLSQSDVRVAGKHRRLDDLAAVFPDLDDLMADASVEPCYGQVQDEDVADMDAVVAPASTRRPTRWGPRHRAVGAAAITPPTTGARATPAPAVRRPLTPAASGTRATRWGPRHGAIGGAAVAHLVTGEPTVPAPAVRPPLPAAPRRAMTRLGPRVAVTVPIKGRRTCLRRTSSIADRAPAAATSPVPTDPPPSPAPSPASPCPSVDVAAGEAESKPWLMRFDGACRQNPGPGGACAALFDSSGTVGWTCSHFLPASTETNNTAGYTALLVGVQSAVHHGAT</sequence>
<evidence type="ECO:0000313" key="4">
    <source>
        <dbReference type="Proteomes" id="UP001162060"/>
    </source>
</evidence>
<evidence type="ECO:0000313" key="3">
    <source>
        <dbReference type="EMBL" id="CAK7902351.1"/>
    </source>
</evidence>
<feature type="compositionally biased region" description="Pro residues" evidence="1">
    <location>
        <begin position="518"/>
        <end position="532"/>
    </location>
</feature>
<evidence type="ECO:0000259" key="2">
    <source>
        <dbReference type="PROSITE" id="PS50879"/>
    </source>
</evidence>
<comment type="caution">
    <text evidence="3">The sequence shown here is derived from an EMBL/GenBank/DDBJ whole genome shotgun (WGS) entry which is preliminary data.</text>
</comment>
<feature type="compositionally biased region" description="Low complexity" evidence="1">
    <location>
        <begin position="411"/>
        <end position="432"/>
    </location>
</feature>
<proteinExistence type="predicted"/>
<feature type="region of interest" description="Disordered" evidence="1">
    <location>
        <begin position="1"/>
        <end position="62"/>
    </location>
</feature>
<dbReference type="EMBL" id="CAKLBY020000024">
    <property type="protein sequence ID" value="CAK7902351.1"/>
    <property type="molecule type" value="Genomic_DNA"/>
</dbReference>
<dbReference type="GO" id="GO:0003676">
    <property type="term" value="F:nucleic acid binding"/>
    <property type="evidence" value="ECO:0007669"/>
    <property type="project" value="InterPro"/>
</dbReference>
<protein>
    <recommendedName>
        <fullName evidence="2">RNase H type-1 domain-containing protein</fullName>
    </recommendedName>
</protein>
<dbReference type="GO" id="GO:0004523">
    <property type="term" value="F:RNA-DNA hybrid ribonuclease activity"/>
    <property type="evidence" value="ECO:0007669"/>
    <property type="project" value="InterPro"/>
</dbReference>
<dbReference type="InterPro" id="IPR012337">
    <property type="entry name" value="RNaseH-like_sf"/>
</dbReference>
<name>A0AAV1T5L7_9STRA</name>
<evidence type="ECO:0000256" key="1">
    <source>
        <dbReference type="SAM" id="MobiDB-lite"/>
    </source>
</evidence>
<organism evidence="3 4">
    <name type="scientific">Peronospora matthiolae</name>
    <dbReference type="NCBI Taxonomy" id="2874970"/>
    <lineage>
        <taxon>Eukaryota</taxon>
        <taxon>Sar</taxon>
        <taxon>Stramenopiles</taxon>
        <taxon>Oomycota</taxon>
        <taxon>Peronosporomycetes</taxon>
        <taxon>Peronosporales</taxon>
        <taxon>Peronosporaceae</taxon>
        <taxon>Peronospora</taxon>
    </lineage>
</organism>
<dbReference type="AlphaFoldDB" id="A0AAV1T5L7"/>
<reference evidence="3" key="1">
    <citation type="submission" date="2024-01" db="EMBL/GenBank/DDBJ databases">
        <authorList>
            <person name="Webb A."/>
        </authorList>
    </citation>
    <scope>NUCLEOTIDE SEQUENCE</scope>
    <source>
        <strain evidence="3">Pm1</strain>
    </source>
</reference>
<feature type="compositionally biased region" description="Polar residues" evidence="1">
    <location>
        <begin position="7"/>
        <end position="16"/>
    </location>
</feature>
<feature type="region of interest" description="Disordered" evidence="1">
    <location>
        <begin position="411"/>
        <end position="443"/>
    </location>
</feature>
<feature type="region of interest" description="Disordered" evidence="1">
    <location>
        <begin position="498"/>
        <end position="540"/>
    </location>
</feature>
<gene>
    <name evidence="3" type="ORF">PM001_LOCUS2495</name>
</gene>
<dbReference type="Pfam" id="PF13456">
    <property type="entry name" value="RVT_3"/>
    <property type="match status" value="1"/>
</dbReference>
<feature type="compositionally biased region" description="Acidic residues" evidence="1">
    <location>
        <begin position="28"/>
        <end position="44"/>
    </location>
</feature>
<dbReference type="Gene3D" id="3.30.420.10">
    <property type="entry name" value="Ribonuclease H-like superfamily/Ribonuclease H"/>
    <property type="match status" value="1"/>
</dbReference>